<comment type="caution">
    <text evidence="9">Lacks conserved residue(s) required for the propagation of feature annotation.</text>
</comment>
<feature type="binding site" evidence="9">
    <location>
        <position position="172"/>
    </location>
    <ligand>
        <name>1-deoxy-D-xylulose 5-phosphate</name>
        <dbReference type="ChEBI" id="CHEBI:57792"/>
    </ligand>
</feature>
<evidence type="ECO:0000256" key="8">
    <source>
        <dbReference type="ARBA" id="ARBA00048543"/>
    </source>
</evidence>
<feature type="binding site" evidence="9">
    <location>
        <position position="148"/>
    </location>
    <ligand>
        <name>Mn(2+)</name>
        <dbReference type="ChEBI" id="CHEBI:29035"/>
    </ligand>
</feature>
<evidence type="ECO:0000256" key="3">
    <source>
        <dbReference type="ARBA" id="ARBA00022723"/>
    </source>
</evidence>
<evidence type="ECO:0000256" key="1">
    <source>
        <dbReference type="ARBA" id="ARBA00005094"/>
    </source>
</evidence>
<feature type="binding site" evidence="9">
    <location>
        <position position="217"/>
    </location>
    <ligand>
        <name>Mn(2+)</name>
        <dbReference type="ChEBI" id="CHEBI:29035"/>
    </ligand>
</feature>
<feature type="domain" description="DXP reductoisomerase C-terminal" evidence="12">
    <location>
        <begin position="257"/>
        <end position="372"/>
    </location>
</feature>
<dbReference type="GO" id="GO:0070402">
    <property type="term" value="F:NADPH binding"/>
    <property type="evidence" value="ECO:0007669"/>
    <property type="project" value="InterPro"/>
</dbReference>
<gene>
    <name evidence="9 13" type="primary">dxr</name>
    <name evidence="13" type="ORF">ANAPHAGO_00158</name>
</gene>
<feature type="binding site" evidence="9">
    <location>
        <position position="195"/>
    </location>
    <ligand>
        <name>1-deoxy-D-xylulose 5-phosphate</name>
        <dbReference type="ChEBI" id="CHEBI:57792"/>
    </ligand>
</feature>
<feature type="binding site" evidence="9">
    <location>
        <position position="201"/>
    </location>
    <ligand>
        <name>NADPH</name>
        <dbReference type="ChEBI" id="CHEBI:57783"/>
    </ligand>
</feature>
<dbReference type="RefSeq" id="WP_060757903.1">
    <property type="nucleotide sequence ID" value="NZ_CCXQ01000124.1"/>
</dbReference>
<feature type="binding site" evidence="9">
    <location>
        <position position="11"/>
    </location>
    <ligand>
        <name>NADPH</name>
        <dbReference type="ChEBI" id="CHEBI:57783"/>
    </ligand>
</feature>
<feature type="binding site" evidence="9">
    <location>
        <position position="38"/>
    </location>
    <ligand>
        <name>NADPH</name>
        <dbReference type="ChEBI" id="CHEBI:57783"/>
    </ligand>
</feature>
<dbReference type="InterPro" id="IPR003821">
    <property type="entry name" value="DXP_reductoisomerase"/>
</dbReference>
<evidence type="ECO:0000256" key="9">
    <source>
        <dbReference type="HAMAP-Rule" id="MF_00183"/>
    </source>
</evidence>
<dbReference type="InterPro" id="IPR036169">
    <property type="entry name" value="DXPR_C_sf"/>
</dbReference>
<sequence length="385" mass="41487">MKKVSVFGSTGFIGKATVGILSGNTEDFKVVALVAGSNVSLLAQQAKLLNAEMAVIADDAQYEELKRSLHGSGIRVAAGKEAVLEAAALSVDTAVMAITGIVALGAVMRLIESGVGTIALASKESVVCGGVLLRDAACKSGTRIVPVDSEHNAVFRLLSQGDNPYKITITASGGPFLHWSHDQLKSVTIEDALVHPVWKMGKKISVDSATMMNKALEVLEASYLFELGYRKIDVVIHPESIVHALAFYQDGTSTALMSLPDMSIPILHALYWPHRKEVSVREVDLIAYGKLTFIRPDFERFPALKAAFDILQSSERDAASIVFNAANEVAVESFLNSEITFLEIVNIVLRVMDKVSYGKVSSLADIMEYDLLGRCIAREVISDAS</sequence>
<dbReference type="PANTHER" id="PTHR30525">
    <property type="entry name" value="1-DEOXY-D-XYLULOSE 5-PHOSPHATE REDUCTOISOMERASE"/>
    <property type="match status" value="1"/>
</dbReference>
<dbReference type="SUPFAM" id="SSF55347">
    <property type="entry name" value="Glyceraldehyde-3-phosphate dehydrogenase-like, C-terminal domain"/>
    <property type="match status" value="1"/>
</dbReference>
<reference evidence="13 14" key="1">
    <citation type="submission" date="2014-09" db="EMBL/GenBank/DDBJ databases">
        <authorList>
            <person name="Loux Valentin"/>
            <person name="Dugat Thibaut"/>
        </authorList>
    </citation>
    <scope>NUCLEOTIDE SEQUENCE [LARGE SCALE GENOMIC DNA]</scope>
    <source>
        <strain evidence="13 14">BOV-10_179</strain>
    </source>
</reference>
<feature type="binding site" evidence="9">
    <location>
        <position position="149"/>
    </location>
    <ligand>
        <name>1-deoxy-D-xylulose 5-phosphate</name>
        <dbReference type="ChEBI" id="CHEBI:57792"/>
    </ligand>
</feature>
<feature type="binding site" evidence="9">
    <location>
        <position position="208"/>
    </location>
    <ligand>
        <name>1-deoxy-D-xylulose 5-phosphate</name>
        <dbReference type="ChEBI" id="CHEBI:57792"/>
    </ligand>
</feature>
<dbReference type="AlphaFoldDB" id="A0A098EHZ1"/>
<dbReference type="Pfam" id="PF13288">
    <property type="entry name" value="DXPR_C"/>
    <property type="match status" value="1"/>
</dbReference>
<protein>
    <recommendedName>
        <fullName evidence="9">1-deoxy-D-xylulose 5-phosphate reductoisomerase</fullName>
        <shortName evidence="9">DXP reductoisomerase</shortName>
        <ecNumber evidence="9">1.1.1.267</ecNumber>
    </recommendedName>
    <alternativeName>
        <fullName evidence="9">1-deoxyxylulose-5-phosphate reductoisomerase</fullName>
    </alternativeName>
    <alternativeName>
        <fullName evidence="9">2-C-methyl-D-erythritol 4-phosphate synthase</fullName>
    </alternativeName>
</protein>
<dbReference type="HAMAP" id="MF_00183">
    <property type="entry name" value="DXP_reductoisom"/>
    <property type="match status" value="1"/>
</dbReference>
<dbReference type="Pfam" id="PF02670">
    <property type="entry name" value="DXP_reductoisom"/>
    <property type="match status" value="1"/>
</dbReference>
<evidence type="ECO:0000256" key="7">
    <source>
        <dbReference type="ARBA" id="ARBA00023229"/>
    </source>
</evidence>
<dbReference type="GO" id="GO:0030145">
    <property type="term" value="F:manganese ion binding"/>
    <property type="evidence" value="ECO:0007669"/>
    <property type="project" value="TreeGrafter"/>
</dbReference>
<keyword evidence="3 9" id="KW-0479">Metal-binding</keyword>
<evidence type="ECO:0000313" key="14">
    <source>
        <dbReference type="Proteomes" id="UP000055047"/>
    </source>
</evidence>
<feature type="binding site" evidence="9">
    <location>
        <position position="13"/>
    </location>
    <ligand>
        <name>NADPH</name>
        <dbReference type="ChEBI" id="CHEBI:57783"/>
    </ligand>
</feature>
<dbReference type="UniPathway" id="UPA00056">
    <property type="reaction ID" value="UER00092"/>
</dbReference>
<dbReference type="PIRSF" id="PIRSF006205">
    <property type="entry name" value="Dxp_reductismrs"/>
    <property type="match status" value="1"/>
</dbReference>
<dbReference type="GO" id="GO:0016853">
    <property type="term" value="F:isomerase activity"/>
    <property type="evidence" value="ECO:0007669"/>
    <property type="project" value="UniProtKB-KW"/>
</dbReference>
<dbReference type="SUPFAM" id="SSF51735">
    <property type="entry name" value="NAD(P)-binding Rossmann-fold domains"/>
    <property type="match status" value="1"/>
</dbReference>
<feature type="binding site" evidence="9">
    <location>
        <position position="123"/>
    </location>
    <ligand>
        <name>1-deoxy-D-xylulose 5-phosphate</name>
        <dbReference type="ChEBI" id="CHEBI:57792"/>
    </ligand>
</feature>
<evidence type="ECO:0000313" key="13">
    <source>
        <dbReference type="EMBL" id="CEG20916.1"/>
    </source>
</evidence>
<dbReference type="Pfam" id="PF08436">
    <property type="entry name" value="DXP_redisom_C"/>
    <property type="match status" value="1"/>
</dbReference>
<feature type="binding site" evidence="9">
    <location>
        <position position="150"/>
    </location>
    <ligand>
        <name>Mn(2+)</name>
        <dbReference type="ChEBI" id="CHEBI:29035"/>
    </ligand>
</feature>
<feature type="binding site" evidence="9">
    <location>
        <position position="150"/>
    </location>
    <ligand>
        <name>1-deoxy-D-xylulose 5-phosphate</name>
        <dbReference type="ChEBI" id="CHEBI:57792"/>
    </ligand>
</feature>
<dbReference type="PANTHER" id="PTHR30525:SF0">
    <property type="entry name" value="1-DEOXY-D-XYLULOSE 5-PHOSPHATE REDUCTOISOMERASE, CHLOROPLASTIC"/>
    <property type="match status" value="1"/>
</dbReference>
<dbReference type="Gene3D" id="1.10.1740.10">
    <property type="match status" value="1"/>
</dbReference>
<comment type="function">
    <text evidence="9">Catalyzes the NADPH-dependent rearrangement and reduction of 1-deoxy-D-xylulose-5-phosphate (DXP) to 2-C-methyl-D-erythritol 4-phosphate (MEP).</text>
</comment>
<dbReference type="EMBL" id="CCXQ01000124">
    <property type="protein sequence ID" value="CEG20916.1"/>
    <property type="molecule type" value="Genomic_DNA"/>
</dbReference>
<name>A0A098EHZ1_ANAPH</name>
<feature type="binding site" evidence="9">
    <location>
        <position position="213"/>
    </location>
    <ligand>
        <name>1-deoxy-D-xylulose 5-phosphate</name>
        <dbReference type="ChEBI" id="CHEBI:57792"/>
    </ligand>
</feature>
<evidence type="ECO:0000256" key="5">
    <source>
        <dbReference type="ARBA" id="ARBA00023002"/>
    </source>
</evidence>
<feature type="binding site" evidence="9">
    <location>
        <position position="217"/>
    </location>
    <ligand>
        <name>1-deoxy-D-xylulose 5-phosphate</name>
        <dbReference type="ChEBI" id="CHEBI:57792"/>
    </ligand>
</feature>
<keyword evidence="13" id="KW-0413">Isomerase</keyword>
<evidence type="ECO:0000256" key="6">
    <source>
        <dbReference type="ARBA" id="ARBA00023211"/>
    </source>
</evidence>
<keyword evidence="7 9" id="KW-0414">Isoprene biosynthesis</keyword>
<evidence type="ECO:0000256" key="4">
    <source>
        <dbReference type="ARBA" id="ARBA00022857"/>
    </source>
</evidence>
<dbReference type="InterPro" id="IPR013644">
    <property type="entry name" value="DXP_reductoisomerase_C"/>
</dbReference>
<evidence type="ECO:0000256" key="2">
    <source>
        <dbReference type="ARBA" id="ARBA00006825"/>
    </source>
</evidence>
<accession>A0A098EHZ1</accession>
<dbReference type="Gene3D" id="3.40.50.720">
    <property type="entry name" value="NAD(P)-binding Rossmann-like Domain"/>
    <property type="match status" value="1"/>
</dbReference>
<keyword evidence="4 9" id="KW-0521">NADP</keyword>
<dbReference type="EC" id="1.1.1.267" evidence="9"/>
<dbReference type="GO" id="GO:0030604">
    <property type="term" value="F:1-deoxy-D-xylulose-5-phosphate reductoisomerase activity"/>
    <property type="evidence" value="ECO:0007669"/>
    <property type="project" value="UniProtKB-UniRule"/>
</dbReference>
<dbReference type="GO" id="GO:0051484">
    <property type="term" value="P:isopentenyl diphosphate biosynthetic process, methylerythritol 4-phosphate pathway involved in terpenoid biosynthetic process"/>
    <property type="evidence" value="ECO:0007669"/>
    <property type="project" value="TreeGrafter"/>
</dbReference>
<comment type="pathway">
    <text evidence="1 9">Isoprenoid biosynthesis; isopentenyl diphosphate biosynthesis via DXP pathway; isopentenyl diphosphate from 1-deoxy-D-xylulose 5-phosphate: step 1/6.</text>
</comment>
<evidence type="ECO:0000259" key="12">
    <source>
        <dbReference type="Pfam" id="PF13288"/>
    </source>
</evidence>
<dbReference type="InterPro" id="IPR013512">
    <property type="entry name" value="DXP_reductoisomerase_N"/>
</dbReference>
<evidence type="ECO:0000259" key="11">
    <source>
        <dbReference type="Pfam" id="PF08436"/>
    </source>
</evidence>
<dbReference type="NCBIfam" id="TIGR00243">
    <property type="entry name" value="Dxr"/>
    <property type="match status" value="1"/>
</dbReference>
<dbReference type="SUPFAM" id="SSF69055">
    <property type="entry name" value="1-deoxy-D-xylulose-5-phosphate reductoisomerase, C-terminal domain"/>
    <property type="match status" value="1"/>
</dbReference>
<feature type="binding site" evidence="9">
    <location>
        <position position="124"/>
    </location>
    <ligand>
        <name>NADPH</name>
        <dbReference type="ChEBI" id="CHEBI:57783"/>
    </ligand>
</feature>
<feature type="domain" description="1-deoxy-D-xylulose 5-phosphate reductoisomerase C-terminal" evidence="11">
    <location>
        <begin position="144"/>
        <end position="225"/>
    </location>
</feature>
<keyword evidence="5 9" id="KW-0560">Oxidoreductase</keyword>
<feature type="binding site" evidence="9">
    <location>
        <position position="10"/>
    </location>
    <ligand>
        <name>NADPH</name>
        <dbReference type="ChEBI" id="CHEBI:57783"/>
    </ligand>
</feature>
<organism evidence="13 14">
    <name type="scientific">Anaplasma phagocytophilum</name>
    <name type="common">Ehrlichia phagocytophila</name>
    <dbReference type="NCBI Taxonomy" id="948"/>
    <lineage>
        <taxon>Bacteria</taxon>
        <taxon>Pseudomonadati</taxon>
        <taxon>Pseudomonadota</taxon>
        <taxon>Alphaproteobacteria</taxon>
        <taxon>Rickettsiales</taxon>
        <taxon>Anaplasmataceae</taxon>
        <taxon>Anaplasma</taxon>
        <taxon>phagocytophilum group</taxon>
    </lineage>
</organism>
<comment type="similarity">
    <text evidence="2 9">Belongs to the DXR family.</text>
</comment>
<feature type="binding site" evidence="9">
    <location>
        <position position="214"/>
    </location>
    <ligand>
        <name>1-deoxy-D-xylulose 5-phosphate</name>
        <dbReference type="ChEBI" id="CHEBI:57792"/>
    </ligand>
</feature>
<keyword evidence="6 9" id="KW-0464">Manganese</keyword>
<feature type="domain" description="1-deoxy-D-xylulose 5-phosphate reductoisomerase N-terminal" evidence="10">
    <location>
        <begin position="4"/>
        <end position="130"/>
    </location>
</feature>
<comment type="cofactor">
    <cofactor evidence="9">
        <name>Mg(2+)</name>
        <dbReference type="ChEBI" id="CHEBI:18420"/>
    </cofactor>
    <cofactor evidence="9">
        <name>Mn(2+)</name>
        <dbReference type="ChEBI" id="CHEBI:29035"/>
    </cofactor>
</comment>
<dbReference type="Proteomes" id="UP000055047">
    <property type="component" value="Unassembled WGS sequence"/>
</dbReference>
<evidence type="ECO:0000259" key="10">
    <source>
        <dbReference type="Pfam" id="PF02670"/>
    </source>
</evidence>
<dbReference type="InterPro" id="IPR036291">
    <property type="entry name" value="NAD(P)-bd_dom_sf"/>
</dbReference>
<dbReference type="InterPro" id="IPR026877">
    <property type="entry name" value="DXPR_C"/>
</dbReference>
<keyword evidence="9" id="KW-0460">Magnesium</keyword>
<comment type="catalytic activity">
    <reaction evidence="8">
        <text>2-C-methyl-D-erythritol 4-phosphate + NADP(+) = 1-deoxy-D-xylulose 5-phosphate + NADPH + H(+)</text>
        <dbReference type="Rhea" id="RHEA:13717"/>
        <dbReference type="ChEBI" id="CHEBI:15378"/>
        <dbReference type="ChEBI" id="CHEBI:57783"/>
        <dbReference type="ChEBI" id="CHEBI:57792"/>
        <dbReference type="ChEBI" id="CHEBI:58262"/>
        <dbReference type="ChEBI" id="CHEBI:58349"/>
        <dbReference type="EC" id="1.1.1.267"/>
    </reaction>
    <physiologicalReaction direction="right-to-left" evidence="8">
        <dbReference type="Rhea" id="RHEA:13719"/>
    </physiologicalReaction>
</comment>
<feature type="binding site" evidence="9">
    <location>
        <position position="36"/>
    </location>
    <ligand>
        <name>NADPH</name>
        <dbReference type="ChEBI" id="CHEBI:57783"/>
    </ligand>
</feature>
<proteinExistence type="inferred from homology"/>